<protein>
    <submittedName>
        <fullName evidence="2">GNAT family N-acetyltransferase</fullName>
    </submittedName>
</protein>
<evidence type="ECO:0000259" key="1">
    <source>
        <dbReference type="PROSITE" id="PS51186"/>
    </source>
</evidence>
<dbReference type="PROSITE" id="PS51186">
    <property type="entry name" value="GNAT"/>
    <property type="match status" value="1"/>
</dbReference>
<feature type="domain" description="N-acetyltransferase" evidence="1">
    <location>
        <begin position="10"/>
        <end position="173"/>
    </location>
</feature>
<dbReference type="InterPro" id="IPR000182">
    <property type="entry name" value="GNAT_dom"/>
</dbReference>
<sequence length="182" mass="21153">MKIFIETERLILREILHSDVDSMFEMDSDRDVHLYIGNNPFTKKTESEANVEFIREQYLQNGIGRWAVIEKTSGNVIGWAGLKLITEMCNNRSGYYDIGYRFIKRYWGKGYASESSSAVINYGFNQMQLSEIIGIADTANLASVKVLERAGLKKIELFNYDGKLHHWMRIEQPLTQEYNMVY</sequence>
<comment type="caution">
    <text evidence="2">The sequence shown here is derived from an EMBL/GenBank/DDBJ whole genome shotgun (WGS) entry which is preliminary data.</text>
</comment>
<dbReference type="InterPro" id="IPR051531">
    <property type="entry name" value="N-acetyltransferase"/>
</dbReference>
<evidence type="ECO:0000313" key="2">
    <source>
        <dbReference type="EMBL" id="MCZ4221893.1"/>
    </source>
</evidence>
<keyword evidence="3" id="KW-1185">Reference proteome</keyword>
<dbReference type="InterPro" id="IPR016181">
    <property type="entry name" value="Acyl_CoA_acyltransferase"/>
</dbReference>
<dbReference type="Gene3D" id="3.40.630.30">
    <property type="match status" value="1"/>
</dbReference>
<proteinExistence type="predicted"/>
<reference evidence="2" key="1">
    <citation type="submission" date="2022-12" db="EMBL/GenBank/DDBJ databases">
        <title>Genome sequence of SJ11.</title>
        <authorList>
            <person name="Woo H."/>
        </authorList>
    </citation>
    <scope>NUCLEOTIDE SEQUENCE</scope>
    <source>
        <strain evidence="2">SJ11</strain>
    </source>
</reference>
<dbReference type="Pfam" id="PF13302">
    <property type="entry name" value="Acetyltransf_3"/>
    <property type="match status" value="1"/>
</dbReference>
<dbReference type="SUPFAM" id="SSF55729">
    <property type="entry name" value="Acyl-CoA N-acyltransferases (Nat)"/>
    <property type="match status" value="1"/>
</dbReference>
<name>A0ABT4KVL1_9SPHI</name>
<dbReference type="Proteomes" id="UP001144341">
    <property type="component" value="Unassembled WGS sequence"/>
</dbReference>
<dbReference type="PANTHER" id="PTHR43792:SF16">
    <property type="entry name" value="N-ACETYLTRANSFERASE DOMAIN-CONTAINING PROTEIN"/>
    <property type="match status" value="1"/>
</dbReference>
<dbReference type="PANTHER" id="PTHR43792">
    <property type="entry name" value="GNAT FAMILY, PUTATIVE (AFU_ORTHOLOGUE AFUA_3G00765)-RELATED-RELATED"/>
    <property type="match status" value="1"/>
</dbReference>
<dbReference type="RefSeq" id="WP_269413725.1">
    <property type="nucleotide sequence ID" value="NZ_JAPWGL010000001.1"/>
</dbReference>
<accession>A0ABT4KVL1</accession>
<gene>
    <name evidence="2" type="ORF">O0931_01130</name>
</gene>
<dbReference type="EMBL" id="JAPWGL010000001">
    <property type="protein sequence ID" value="MCZ4221893.1"/>
    <property type="molecule type" value="Genomic_DNA"/>
</dbReference>
<evidence type="ECO:0000313" key="3">
    <source>
        <dbReference type="Proteomes" id="UP001144341"/>
    </source>
</evidence>
<organism evidence="2 3">
    <name type="scientific">Pedobacter rhodius</name>
    <dbReference type="NCBI Taxonomy" id="3004098"/>
    <lineage>
        <taxon>Bacteria</taxon>
        <taxon>Pseudomonadati</taxon>
        <taxon>Bacteroidota</taxon>
        <taxon>Sphingobacteriia</taxon>
        <taxon>Sphingobacteriales</taxon>
        <taxon>Sphingobacteriaceae</taxon>
        <taxon>Pedobacter</taxon>
    </lineage>
</organism>